<dbReference type="AlphaFoldDB" id="A0A930U984"/>
<sequence length="165" mass="19592">MKKILPFLVVLLIIVSCKKEIIKTPNHLIEKEKMVNIMYDLSLLEAIKVQNPSSLDTFNINPNDYIFKKYKIDSIQFAQNNIYYAADYKEYKKMFEKIKARLDQNKSLVESLIKIQKKKDVLLKKEKEKLKRKREADSIKKVKNELRKTKEADSIKKIKKRKLSL</sequence>
<evidence type="ECO:0000259" key="1">
    <source>
        <dbReference type="Pfam" id="PF14129"/>
    </source>
</evidence>
<keyword evidence="3" id="KW-1185">Reference proteome</keyword>
<dbReference type="PROSITE" id="PS51257">
    <property type="entry name" value="PROKAR_LIPOPROTEIN"/>
    <property type="match status" value="1"/>
</dbReference>
<protein>
    <submittedName>
        <fullName evidence="2">DUF4296 domain-containing protein</fullName>
    </submittedName>
</protein>
<gene>
    <name evidence="2" type="ORF">IR213_00430</name>
</gene>
<dbReference type="RefSeq" id="WP_194310341.1">
    <property type="nucleotide sequence ID" value="NZ_JADHEC010000001.1"/>
</dbReference>
<proteinExistence type="predicted"/>
<dbReference type="Proteomes" id="UP000646211">
    <property type="component" value="Unassembled WGS sequence"/>
</dbReference>
<dbReference type="EMBL" id="JADHEC010000001">
    <property type="protein sequence ID" value="MBF2707066.1"/>
    <property type="molecule type" value="Genomic_DNA"/>
</dbReference>
<feature type="domain" description="DUF4296" evidence="1">
    <location>
        <begin position="25"/>
        <end position="106"/>
    </location>
</feature>
<dbReference type="Pfam" id="PF14129">
    <property type="entry name" value="DUF4296"/>
    <property type="match status" value="1"/>
</dbReference>
<evidence type="ECO:0000313" key="2">
    <source>
        <dbReference type="EMBL" id="MBF2707066.1"/>
    </source>
</evidence>
<accession>A0A930U984</accession>
<dbReference type="InterPro" id="IPR025381">
    <property type="entry name" value="DUF4296"/>
</dbReference>
<name>A0A930U984_9FLAO</name>
<reference evidence="2" key="1">
    <citation type="submission" date="2020-11" db="EMBL/GenBank/DDBJ databases">
        <title>Genome of Flavobacterium soyangense.</title>
        <authorList>
            <person name="Liu Q."/>
            <person name="Xin Y.-H."/>
        </authorList>
    </citation>
    <scope>NUCLEOTIDE SEQUENCE</scope>
    <source>
        <strain evidence="2">CGMCC 1.13493</strain>
    </source>
</reference>
<evidence type="ECO:0000313" key="3">
    <source>
        <dbReference type="Proteomes" id="UP000646211"/>
    </source>
</evidence>
<comment type="caution">
    <text evidence="2">The sequence shown here is derived from an EMBL/GenBank/DDBJ whole genome shotgun (WGS) entry which is preliminary data.</text>
</comment>
<organism evidence="2 3">
    <name type="scientific">Flavobacterium soyangense</name>
    <dbReference type="NCBI Taxonomy" id="2023265"/>
    <lineage>
        <taxon>Bacteria</taxon>
        <taxon>Pseudomonadati</taxon>
        <taxon>Bacteroidota</taxon>
        <taxon>Flavobacteriia</taxon>
        <taxon>Flavobacteriales</taxon>
        <taxon>Flavobacteriaceae</taxon>
        <taxon>Flavobacterium</taxon>
    </lineage>
</organism>